<evidence type="ECO:0000313" key="2">
    <source>
        <dbReference type="EMBL" id="KAF2859529.1"/>
    </source>
</evidence>
<name>A0A6A7BXT9_9PEZI</name>
<keyword evidence="3" id="KW-1185">Reference proteome</keyword>
<evidence type="ECO:0008006" key="4">
    <source>
        <dbReference type="Google" id="ProtNLM"/>
    </source>
</evidence>
<evidence type="ECO:0000256" key="1">
    <source>
        <dbReference type="SAM" id="MobiDB-lite"/>
    </source>
</evidence>
<dbReference type="EMBL" id="MU005992">
    <property type="protein sequence ID" value="KAF2859529.1"/>
    <property type="molecule type" value="Genomic_DNA"/>
</dbReference>
<feature type="region of interest" description="Disordered" evidence="1">
    <location>
        <begin position="98"/>
        <end position="117"/>
    </location>
</feature>
<organism evidence="2 3">
    <name type="scientific">Piedraia hortae CBS 480.64</name>
    <dbReference type="NCBI Taxonomy" id="1314780"/>
    <lineage>
        <taxon>Eukaryota</taxon>
        <taxon>Fungi</taxon>
        <taxon>Dikarya</taxon>
        <taxon>Ascomycota</taxon>
        <taxon>Pezizomycotina</taxon>
        <taxon>Dothideomycetes</taxon>
        <taxon>Dothideomycetidae</taxon>
        <taxon>Capnodiales</taxon>
        <taxon>Piedraiaceae</taxon>
        <taxon>Piedraia</taxon>
    </lineage>
</organism>
<dbReference type="AlphaFoldDB" id="A0A6A7BXT9"/>
<gene>
    <name evidence="2" type="ORF">K470DRAFT_98597</name>
</gene>
<protein>
    <recommendedName>
        <fullName evidence="4">F-box domain-containing protein</fullName>
    </recommendedName>
</protein>
<dbReference type="OrthoDB" id="66881at2759"/>
<evidence type="ECO:0000313" key="3">
    <source>
        <dbReference type="Proteomes" id="UP000799421"/>
    </source>
</evidence>
<proteinExistence type="predicted"/>
<accession>A0A6A7BXT9</accession>
<reference evidence="2" key="1">
    <citation type="journal article" date="2020" name="Stud. Mycol.">
        <title>101 Dothideomycetes genomes: a test case for predicting lifestyles and emergence of pathogens.</title>
        <authorList>
            <person name="Haridas S."/>
            <person name="Albert R."/>
            <person name="Binder M."/>
            <person name="Bloem J."/>
            <person name="Labutti K."/>
            <person name="Salamov A."/>
            <person name="Andreopoulos B."/>
            <person name="Baker S."/>
            <person name="Barry K."/>
            <person name="Bills G."/>
            <person name="Bluhm B."/>
            <person name="Cannon C."/>
            <person name="Castanera R."/>
            <person name="Culley D."/>
            <person name="Daum C."/>
            <person name="Ezra D."/>
            <person name="Gonzalez J."/>
            <person name="Henrissat B."/>
            <person name="Kuo A."/>
            <person name="Liang C."/>
            <person name="Lipzen A."/>
            <person name="Lutzoni F."/>
            <person name="Magnuson J."/>
            <person name="Mondo S."/>
            <person name="Nolan M."/>
            <person name="Ohm R."/>
            <person name="Pangilinan J."/>
            <person name="Park H.-J."/>
            <person name="Ramirez L."/>
            <person name="Alfaro M."/>
            <person name="Sun H."/>
            <person name="Tritt A."/>
            <person name="Yoshinaga Y."/>
            <person name="Zwiers L.-H."/>
            <person name="Turgeon B."/>
            <person name="Goodwin S."/>
            <person name="Spatafora J."/>
            <person name="Crous P."/>
            <person name="Grigoriev I."/>
        </authorList>
    </citation>
    <scope>NUCLEOTIDE SEQUENCE</scope>
    <source>
        <strain evidence="2">CBS 480.64</strain>
    </source>
</reference>
<sequence length="374" mass="42214">MYRRRKKLSLFEHTLCMPETYDQTQQIRHRLLPYLGAVDLRTLRGVSWPLQHLVKLRACEMFGRVHINFPVAHPETLWTLRTAAGCCRELTMTFSGTPAGQAALPSPTSIYSQDRRRSTSNIDRAQRGVWVAMLEQFEQLESLIIQVQGDAGWLGFGECENTLITIRSALDESSLPKLETLRVDAVTAMGVLALRWDGFSAFGPPALHNMRVPCIWQRITYLTLHVRNPQSSLTESQKHTFFVSLRGYLASFAPTILSLSFVWLDRPGPTPLALPDTSRIQWPRLKTLKLGNTLQLQTTMTAVSETCPRLDELLMPPTALRPHHDPLDTSYWFSLPLDDLRSRPASLRSLETSNDSDGAVVPFVLDMGDGHEAH</sequence>
<dbReference type="Proteomes" id="UP000799421">
    <property type="component" value="Unassembled WGS sequence"/>
</dbReference>